<dbReference type="GO" id="GO:0003723">
    <property type="term" value="F:RNA binding"/>
    <property type="evidence" value="ECO:0007669"/>
    <property type="project" value="UniProtKB-KW"/>
</dbReference>
<organism evidence="2 3">
    <name type="scientific">Ruminiclostridium hungatei</name>
    <name type="common">Clostridium hungatei</name>
    <dbReference type="NCBI Taxonomy" id="48256"/>
    <lineage>
        <taxon>Bacteria</taxon>
        <taxon>Bacillati</taxon>
        <taxon>Bacillota</taxon>
        <taxon>Clostridia</taxon>
        <taxon>Eubacteriales</taxon>
        <taxon>Oscillospiraceae</taxon>
        <taxon>Ruminiclostridium</taxon>
    </lineage>
</organism>
<dbReference type="STRING" id="48256.CLHUN_41730"/>
<dbReference type="Pfam" id="PF13275">
    <property type="entry name" value="S4_2"/>
    <property type="match status" value="1"/>
</dbReference>
<accession>A0A1V4SDL5</accession>
<dbReference type="PROSITE" id="PS50889">
    <property type="entry name" value="S4"/>
    <property type="match status" value="1"/>
</dbReference>
<name>A0A1V4SDL5_RUMHU</name>
<sequence length="73" mass="8349">MELIEISTEYIKLDQFLKWAGAVDNGAMAKGFILDGFVKVNGNMEIQRGKKLRNGDIVEFENKKYQVVQKQIV</sequence>
<evidence type="ECO:0000313" key="3">
    <source>
        <dbReference type="Proteomes" id="UP000191554"/>
    </source>
</evidence>
<proteinExistence type="predicted"/>
<dbReference type="AlphaFoldDB" id="A0A1V4SDL5"/>
<reference evidence="2 3" key="1">
    <citation type="submission" date="2017-03" db="EMBL/GenBank/DDBJ databases">
        <title>Genome sequence of Clostridium hungatei DSM 14427.</title>
        <authorList>
            <person name="Poehlein A."/>
            <person name="Daniel R."/>
        </authorList>
    </citation>
    <scope>NUCLEOTIDE SEQUENCE [LARGE SCALE GENOMIC DNA]</scope>
    <source>
        <strain evidence="2 3">DSM 14427</strain>
    </source>
</reference>
<dbReference type="InterPro" id="IPR014330">
    <property type="entry name" value="RNA-bd_S4-rel_YaaA"/>
</dbReference>
<dbReference type="Proteomes" id="UP000191554">
    <property type="component" value="Unassembled WGS sequence"/>
</dbReference>
<dbReference type="InterPro" id="IPR036986">
    <property type="entry name" value="S4_RNA-bd_sf"/>
</dbReference>
<dbReference type="CDD" id="cd00165">
    <property type="entry name" value="S4"/>
    <property type="match status" value="1"/>
</dbReference>
<dbReference type="EMBL" id="MZGX01000039">
    <property type="protein sequence ID" value="OPX41950.1"/>
    <property type="molecule type" value="Genomic_DNA"/>
</dbReference>
<dbReference type="Gene3D" id="3.10.290.10">
    <property type="entry name" value="RNA-binding S4 domain"/>
    <property type="match status" value="1"/>
</dbReference>
<gene>
    <name evidence="2" type="ORF">CLHUN_41730</name>
</gene>
<dbReference type="OrthoDB" id="9811532at2"/>
<dbReference type="SUPFAM" id="SSF55174">
    <property type="entry name" value="Alpha-L RNA-binding motif"/>
    <property type="match status" value="1"/>
</dbReference>
<evidence type="ECO:0000256" key="1">
    <source>
        <dbReference type="PROSITE-ProRule" id="PRU00182"/>
    </source>
</evidence>
<keyword evidence="3" id="KW-1185">Reference proteome</keyword>
<comment type="caution">
    <text evidence="2">The sequence shown here is derived from an EMBL/GenBank/DDBJ whole genome shotgun (WGS) entry which is preliminary data.</text>
</comment>
<protein>
    <submittedName>
        <fullName evidence="2">Ribosome-associated protein</fullName>
    </submittedName>
</protein>
<dbReference type="RefSeq" id="WP_080066618.1">
    <property type="nucleotide sequence ID" value="NZ_MZGX01000039.1"/>
</dbReference>
<keyword evidence="1" id="KW-0694">RNA-binding</keyword>
<evidence type="ECO:0000313" key="2">
    <source>
        <dbReference type="EMBL" id="OPX41950.1"/>
    </source>
</evidence>
<dbReference type="NCBIfam" id="TIGR02988">
    <property type="entry name" value="YaaA_near_RecF"/>
    <property type="match status" value="1"/>
</dbReference>